<proteinExistence type="predicted"/>
<evidence type="ECO:0000259" key="3">
    <source>
        <dbReference type="Pfam" id="PF06414"/>
    </source>
</evidence>
<evidence type="ECO:0000313" key="5">
    <source>
        <dbReference type="Proteomes" id="UP000626109"/>
    </source>
</evidence>
<organism evidence="4 5">
    <name type="scientific">Polarella glacialis</name>
    <name type="common">Dinoflagellate</name>
    <dbReference type="NCBI Taxonomy" id="89957"/>
    <lineage>
        <taxon>Eukaryota</taxon>
        <taxon>Sar</taxon>
        <taxon>Alveolata</taxon>
        <taxon>Dinophyceae</taxon>
        <taxon>Suessiales</taxon>
        <taxon>Suessiaceae</taxon>
        <taxon>Polarella</taxon>
    </lineage>
</organism>
<evidence type="ECO:0000313" key="4">
    <source>
        <dbReference type="EMBL" id="CAE8644004.1"/>
    </source>
</evidence>
<protein>
    <recommendedName>
        <fullName evidence="3">Zeta toxin domain-containing protein</fullName>
    </recommendedName>
</protein>
<sequence>MRRLPTAPTSAAECGAGGFATASPLVVAAATAAAGFCCHRLSRWFGRRRRGVQRPCNSGCRSGATSCFSLPPAIAEDADTSTLRQLFVEATRDTAQVLGPAEFVVLCQGSLNINLPVVELQRIFDNIVLGEGGRKMTENRFVQTVRQRFFLRGVRRVLQLQTASAGQLPQGYDLDADTSANHSCEGEGFFGPFAAIRATRDYSYHCHFSRSRQEWQDSVLETVVQRTTEQARPWLVFTCGAMGVGKGFALGWMSTKGFFPLENIVHIDPDHFKGVMPEWDAYVEHGKRLGDPDIPGSQCHRESSYMQELALEESLQRSQNIWVDGSLRNAEWFVRVFEDVRERHPAYQIAIFEVTAPEHLVRKRVAERARRIGRSIPEATLTASIKAVERSVLTLMPNADFLASIDNSASTPRLRYFASINRSGVWSHVAARFAHTLPSPADFPKALAPFFLSRVRGASIELGSGGLQCIADGGRLQCQAGTVVTKLGRFPVQLSLANRVTLGTEARHVAGLPEKAAAVAFVYPAVGYDSAPKDLAEAERSLLELGGFAYFDTDEQLLAINAVSGCSLEQPPSMLQFGALTVVTVEEAGSLADCRWAAVTSPHMRAVGALRFAFLIPLEKLGRRRISASSGFLFEMVKPSSRGKPEYAFFPILPNNIFRSAIKQGNT</sequence>
<dbReference type="EMBL" id="CAJNNW010002206">
    <property type="protein sequence ID" value="CAE8644004.1"/>
    <property type="molecule type" value="Genomic_DNA"/>
</dbReference>
<evidence type="ECO:0000256" key="1">
    <source>
        <dbReference type="ARBA" id="ARBA00022741"/>
    </source>
</evidence>
<comment type="caution">
    <text evidence="4">The sequence shown here is derived from an EMBL/GenBank/DDBJ whole genome shotgun (WGS) entry which is preliminary data.</text>
</comment>
<reference evidence="4" key="1">
    <citation type="submission" date="2021-02" db="EMBL/GenBank/DDBJ databases">
        <authorList>
            <person name="Dougan E. K."/>
            <person name="Rhodes N."/>
            <person name="Thang M."/>
            <person name="Chan C."/>
        </authorList>
    </citation>
    <scope>NUCLEOTIDE SEQUENCE</scope>
</reference>
<dbReference type="GO" id="GO:0005524">
    <property type="term" value="F:ATP binding"/>
    <property type="evidence" value="ECO:0007669"/>
    <property type="project" value="UniProtKB-KW"/>
</dbReference>
<accession>A0A813I2X3</accession>
<keyword evidence="2" id="KW-0067">ATP-binding</keyword>
<dbReference type="Proteomes" id="UP000626109">
    <property type="component" value="Unassembled WGS sequence"/>
</dbReference>
<dbReference type="Gene3D" id="3.40.50.300">
    <property type="entry name" value="P-loop containing nucleotide triphosphate hydrolases"/>
    <property type="match status" value="1"/>
</dbReference>
<dbReference type="GO" id="GO:0016301">
    <property type="term" value="F:kinase activity"/>
    <property type="evidence" value="ECO:0007669"/>
    <property type="project" value="InterPro"/>
</dbReference>
<evidence type="ECO:0000256" key="2">
    <source>
        <dbReference type="ARBA" id="ARBA00022840"/>
    </source>
</evidence>
<keyword evidence="1" id="KW-0547">Nucleotide-binding</keyword>
<dbReference type="AlphaFoldDB" id="A0A813I2X3"/>
<dbReference type="InterPro" id="IPR027417">
    <property type="entry name" value="P-loop_NTPase"/>
</dbReference>
<feature type="domain" description="Zeta toxin" evidence="3">
    <location>
        <begin position="225"/>
        <end position="395"/>
    </location>
</feature>
<gene>
    <name evidence="4" type="ORF">PGLA2088_LOCUS2667</name>
</gene>
<dbReference type="SUPFAM" id="SSF52540">
    <property type="entry name" value="P-loop containing nucleoside triphosphate hydrolases"/>
    <property type="match status" value="1"/>
</dbReference>
<dbReference type="InterPro" id="IPR010488">
    <property type="entry name" value="Zeta_toxin_domain"/>
</dbReference>
<name>A0A813I2X3_POLGL</name>
<dbReference type="Pfam" id="PF06414">
    <property type="entry name" value="Zeta_toxin"/>
    <property type="match status" value="1"/>
</dbReference>